<dbReference type="InterPro" id="IPR023696">
    <property type="entry name" value="Ureohydrolase_dom_sf"/>
</dbReference>
<dbReference type="GO" id="GO:0005829">
    <property type="term" value="C:cytosol"/>
    <property type="evidence" value="ECO:0007669"/>
    <property type="project" value="TreeGrafter"/>
</dbReference>
<dbReference type="OrthoDB" id="7331788at2"/>
<reference evidence="5 6" key="1">
    <citation type="submission" date="2016-03" db="EMBL/GenBank/DDBJ databases">
        <title>Shallow-sea hydrothermal system.</title>
        <authorList>
            <person name="Tang K."/>
        </authorList>
    </citation>
    <scope>NUCLEOTIDE SEQUENCE [LARGE SCALE GENOMIC DNA]</scope>
    <source>
        <strain evidence="5 6">JLT9</strain>
    </source>
</reference>
<organism evidence="5 6">
    <name type="scientific">Serinicoccus hydrothermalis</name>
    <dbReference type="NCBI Taxonomy" id="1758689"/>
    <lineage>
        <taxon>Bacteria</taxon>
        <taxon>Bacillati</taxon>
        <taxon>Actinomycetota</taxon>
        <taxon>Actinomycetes</taxon>
        <taxon>Micrococcales</taxon>
        <taxon>Ornithinimicrobiaceae</taxon>
        <taxon>Serinicoccus</taxon>
    </lineage>
</organism>
<dbReference type="STRING" id="1758689.SGUI_1615"/>
<evidence type="ECO:0000313" key="5">
    <source>
        <dbReference type="EMBL" id="ANS79011.1"/>
    </source>
</evidence>
<dbReference type="Gene3D" id="3.40.800.10">
    <property type="entry name" value="Ureohydrolase domain"/>
    <property type="match status" value="1"/>
</dbReference>
<keyword evidence="2 5" id="KW-0378">Hydrolase</keyword>
<dbReference type="PANTHER" id="PTHR43782">
    <property type="entry name" value="ARGINASE"/>
    <property type="match status" value="1"/>
</dbReference>
<dbReference type="PANTHER" id="PTHR43782:SF3">
    <property type="entry name" value="ARGINASE"/>
    <property type="match status" value="1"/>
</dbReference>
<evidence type="ECO:0000256" key="2">
    <source>
        <dbReference type="ARBA" id="ARBA00022801"/>
    </source>
</evidence>
<comment type="similarity">
    <text evidence="4">Belongs to the arginase family.</text>
</comment>
<dbReference type="GO" id="GO:0004053">
    <property type="term" value="F:arginase activity"/>
    <property type="evidence" value="ECO:0007669"/>
    <property type="project" value="UniProtKB-EC"/>
</dbReference>
<dbReference type="EMBL" id="CP014989">
    <property type="protein sequence ID" value="ANS79011.1"/>
    <property type="molecule type" value="Genomic_DNA"/>
</dbReference>
<dbReference type="KEGG" id="serj:SGUI_1615"/>
<accession>A0A1B1NC91</accession>
<name>A0A1B1NC91_9MICO</name>
<evidence type="ECO:0000256" key="3">
    <source>
        <dbReference type="ARBA" id="ARBA00023211"/>
    </source>
</evidence>
<dbReference type="Proteomes" id="UP000092482">
    <property type="component" value="Chromosome"/>
</dbReference>
<keyword evidence="1" id="KW-0479">Metal-binding</keyword>
<dbReference type="PIRSF" id="PIRSF036979">
    <property type="entry name" value="Arginase"/>
    <property type="match status" value="1"/>
</dbReference>
<evidence type="ECO:0000256" key="1">
    <source>
        <dbReference type="ARBA" id="ARBA00022723"/>
    </source>
</evidence>
<dbReference type="EC" id="3.5.3.1" evidence="5"/>
<dbReference type="GO" id="GO:0030145">
    <property type="term" value="F:manganese ion binding"/>
    <property type="evidence" value="ECO:0007669"/>
    <property type="project" value="TreeGrafter"/>
</dbReference>
<evidence type="ECO:0000256" key="4">
    <source>
        <dbReference type="PROSITE-ProRule" id="PRU00742"/>
    </source>
</evidence>
<sequence length="302" mass="31427">MSINILGYPSSAAAYCVGVEHAPAALREAGLVAALESAGHQVDDLGDLPVHLWKPDQERPRAQNLDEEVEALRRLADTAAPFVATDSRLLVLGGSCTVALGLCAAVADAGIEPHLVYVDRHLDLNTPDSTAEGSLSWMGMAHALGLPGAEESLVRLTGRSPLLAPRHLSYLGVEPTVEATEWEREQVDHLGIAVTTQAELVADPAAAALASRGALPDGPFVVHVDVDVLDFLDAPLAENVNGRNSGPTVSQLGQALAALSREPGLIGMSVGQLVPAHASADPTSLGRFVDALAQAGKTPLER</sequence>
<dbReference type="PROSITE" id="PS51409">
    <property type="entry name" value="ARGINASE_2"/>
    <property type="match status" value="1"/>
</dbReference>
<proteinExistence type="inferred from homology"/>
<dbReference type="InterPro" id="IPR006035">
    <property type="entry name" value="Ureohydrolase"/>
</dbReference>
<protein>
    <submittedName>
        <fullName evidence="5">Arginase</fullName>
        <ecNumber evidence="5">3.5.3.1</ecNumber>
    </submittedName>
</protein>
<dbReference type="Pfam" id="PF00491">
    <property type="entry name" value="Arginase"/>
    <property type="match status" value="1"/>
</dbReference>
<keyword evidence="3" id="KW-0464">Manganese</keyword>
<evidence type="ECO:0000313" key="6">
    <source>
        <dbReference type="Proteomes" id="UP000092482"/>
    </source>
</evidence>
<dbReference type="SUPFAM" id="SSF52768">
    <property type="entry name" value="Arginase/deacetylase"/>
    <property type="match status" value="1"/>
</dbReference>
<keyword evidence="6" id="KW-1185">Reference proteome</keyword>
<dbReference type="AlphaFoldDB" id="A0A1B1NC91"/>
<gene>
    <name evidence="5" type="ORF">SGUI_1615</name>
</gene>